<sequence>MVHCIFQIAVATIFHNLAYLSYMLHQSSTSAIQVLARTMPRAHLLPVLCLRVCLGQLFAATQSPVGSDSSVTYVTRVHPEAAFRLLVSLGTALSMLNDQVAADTSAQSIKQIQKAHVARLLACAYSAIVSTLNGSSSDSNKNLDTESTEQEAEHFEKARGIIEIWAKS</sequence>
<organism evidence="2 3">
    <name type="scientific">Protopolystoma xenopodis</name>
    <dbReference type="NCBI Taxonomy" id="117903"/>
    <lineage>
        <taxon>Eukaryota</taxon>
        <taxon>Metazoa</taxon>
        <taxon>Spiralia</taxon>
        <taxon>Lophotrochozoa</taxon>
        <taxon>Platyhelminthes</taxon>
        <taxon>Monogenea</taxon>
        <taxon>Polyopisthocotylea</taxon>
        <taxon>Polystomatidea</taxon>
        <taxon>Polystomatidae</taxon>
        <taxon>Protopolystoma</taxon>
    </lineage>
</organism>
<evidence type="ECO:0000313" key="3">
    <source>
        <dbReference type="Proteomes" id="UP000784294"/>
    </source>
</evidence>
<reference evidence="2" key="1">
    <citation type="submission" date="2018-11" db="EMBL/GenBank/DDBJ databases">
        <authorList>
            <consortium name="Pathogen Informatics"/>
        </authorList>
    </citation>
    <scope>NUCLEOTIDE SEQUENCE</scope>
</reference>
<dbReference type="EMBL" id="CAAALY010091385">
    <property type="protein sequence ID" value="VEL27970.1"/>
    <property type="molecule type" value="Genomic_DNA"/>
</dbReference>
<feature type="region of interest" description="Disordered" evidence="1">
    <location>
        <begin position="133"/>
        <end position="154"/>
    </location>
</feature>
<evidence type="ECO:0000313" key="2">
    <source>
        <dbReference type="EMBL" id="VEL27970.1"/>
    </source>
</evidence>
<name>A0A3S5A560_9PLAT</name>
<dbReference type="InterPro" id="IPR011989">
    <property type="entry name" value="ARM-like"/>
</dbReference>
<gene>
    <name evidence="2" type="ORF">PXEA_LOCUS21410</name>
</gene>
<comment type="caution">
    <text evidence="2">The sequence shown here is derived from an EMBL/GenBank/DDBJ whole genome shotgun (WGS) entry which is preliminary data.</text>
</comment>
<proteinExistence type="predicted"/>
<keyword evidence="3" id="KW-1185">Reference proteome</keyword>
<evidence type="ECO:0000256" key="1">
    <source>
        <dbReference type="SAM" id="MobiDB-lite"/>
    </source>
</evidence>
<feature type="compositionally biased region" description="Polar residues" evidence="1">
    <location>
        <begin position="133"/>
        <end position="142"/>
    </location>
</feature>
<accession>A0A3S5A560</accession>
<evidence type="ECO:0008006" key="4">
    <source>
        <dbReference type="Google" id="ProtNLM"/>
    </source>
</evidence>
<feature type="non-terminal residue" evidence="2">
    <location>
        <position position="168"/>
    </location>
</feature>
<dbReference type="Proteomes" id="UP000784294">
    <property type="component" value="Unassembled WGS sequence"/>
</dbReference>
<protein>
    <recommendedName>
        <fullName evidence="4">PUL domain-containing protein</fullName>
    </recommendedName>
</protein>
<dbReference type="Gene3D" id="1.25.10.10">
    <property type="entry name" value="Leucine-rich Repeat Variant"/>
    <property type="match status" value="1"/>
</dbReference>
<dbReference type="AlphaFoldDB" id="A0A3S5A560"/>